<dbReference type="KEGG" id="aqu:109583633"/>
<reference evidence="1" key="2">
    <citation type="submission" date="2024-06" db="UniProtKB">
        <authorList>
            <consortium name="EnsemblMetazoa"/>
        </authorList>
    </citation>
    <scope>IDENTIFICATION</scope>
</reference>
<accession>A0AAN0JD29</accession>
<protein>
    <recommendedName>
        <fullName evidence="3">DUF4371 domain-containing protein</fullName>
    </recommendedName>
</protein>
<name>A0AAN0JD29_AMPQE</name>
<dbReference type="PANTHER" id="PTHR45749">
    <property type="match status" value="1"/>
</dbReference>
<dbReference type="Proteomes" id="UP000007879">
    <property type="component" value="Unassembled WGS sequence"/>
</dbReference>
<reference evidence="2" key="1">
    <citation type="journal article" date="2010" name="Nature">
        <title>The Amphimedon queenslandica genome and the evolution of animal complexity.</title>
        <authorList>
            <person name="Srivastava M."/>
            <person name="Simakov O."/>
            <person name="Chapman J."/>
            <person name="Fahey B."/>
            <person name="Gauthier M.E."/>
            <person name="Mitros T."/>
            <person name="Richards G.S."/>
            <person name="Conaco C."/>
            <person name="Dacre M."/>
            <person name="Hellsten U."/>
            <person name="Larroux C."/>
            <person name="Putnam N.H."/>
            <person name="Stanke M."/>
            <person name="Adamska M."/>
            <person name="Darling A."/>
            <person name="Degnan S.M."/>
            <person name="Oakley T.H."/>
            <person name="Plachetzki D.C."/>
            <person name="Zhai Y."/>
            <person name="Adamski M."/>
            <person name="Calcino A."/>
            <person name="Cummins S.F."/>
            <person name="Goodstein D.M."/>
            <person name="Harris C."/>
            <person name="Jackson D.J."/>
            <person name="Leys S.P."/>
            <person name="Shu S."/>
            <person name="Woodcroft B.J."/>
            <person name="Vervoort M."/>
            <person name="Kosik K.S."/>
            <person name="Manning G."/>
            <person name="Degnan B.M."/>
            <person name="Rokhsar D.S."/>
        </authorList>
    </citation>
    <scope>NUCLEOTIDE SEQUENCE [LARGE SCALE GENOMIC DNA]</scope>
</reference>
<evidence type="ECO:0008006" key="3">
    <source>
        <dbReference type="Google" id="ProtNLM"/>
    </source>
</evidence>
<sequence>MAGLKEEQFRLNSCASCTDHVVNSDMSDENDYEGDYLTSAAKHQALDYNDNANVAGNAEKLSSSAKYNILQYHFEPDRNHIFPQNSNGHSFQYKWLQEFPWLAYSLQENGGYRINCVLFCISEYHGSFPGDLVTKPLTSFHKALEILRKHYCTFHHKESVNRCECFVRIMAHQQLAISTVLNQQMADQKFSLHGHRNNVTDLERDVAGSHNHGNLWAHNNFRIDSGDSVLEEDLINASRHATYTSSVTQNQMMEIQADQVRSEVTCNIQAAKWFTVIADEVTDVSIQEIISIVVKYVNSETLVVHEDLVGFFECDTKITGCALADKKITFISIVLDTALKFLRHFEALMLVT</sequence>
<dbReference type="AlphaFoldDB" id="A0AAN0JD29"/>
<proteinExistence type="predicted"/>
<organism evidence="1 2">
    <name type="scientific">Amphimedon queenslandica</name>
    <name type="common">Sponge</name>
    <dbReference type="NCBI Taxonomy" id="400682"/>
    <lineage>
        <taxon>Eukaryota</taxon>
        <taxon>Metazoa</taxon>
        <taxon>Porifera</taxon>
        <taxon>Demospongiae</taxon>
        <taxon>Heteroscleromorpha</taxon>
        <taxon>Haplosclerida</taxon>
        <taxon>Niphatidae</taxon>
        <taxon>Amphimedon</taxon>
    </lineage>
</organism>
<keyword evidence="2" id="KW-1185">Reference proteome</keyword>
<dbReference type="EnsemblMetazoa" id="XM_019999059.1">
    <property type="protein sequence ID" value="XP_019854618.1"/>
    <property type="gene ID" value="LOC109583633"/>
</dbReference>
<evidence type="ECO:0000313" key="1">
    <source>
        <dbReference type="EnsemblMetazoa" id="XP_019854618.1"/>
    </source>
</evidence>
<dbReference type="GeneID" id="109583633"/>
<dbReference type="RefSeq" id="XP_019854618.1">
    <property type="nucleotide sequence ID" value="XM_019999059.1"/>
</dbReference>
<evidence type="ECO:0000313" key="2">
    <source>
        <dbReference type="Proteomes" id="UP000007879"/>
    </source>
</evidence>
<dbReference type="PANTHER" id="PTHR45749:SF37">
    <property type="entry name" value="OS05G0311600 PROTEIN"/>
    <property type="match status" value="1"/>
</dbReference>